<feature type="modified residue" description="N6-(pyridoxal phosphate)lysine" evidence="2 3">
    <location>
        <position position="48"/>
    </location>
</feature>
<accession>A0A2R8CR17</accession>
<dbReference type="GO" id="GO:0030170">
    <property type="term" value="F:pyridoxal phosphate binding"/>
    <property type="evidence" value="ECO:0007669"/>
    <property type="project" value="UniProtKB-UniRule"/>
</dbReference>
<comment type="cofactor">
    <cofactor evidence="3">
        <name>pyridoxal 5'-phosphate</name>
        <dbReference type="ChEBI" id="CHEBI:597326"/>
    </cofactor>
</comment>
<evidence type="ECO:0000256" key="1">
    <source>
        <dbReference type="ARBA" id="ARBA00022898"/>
    </source>
</evidence>
<evidence type="ECO:0000313" key="6">
    <source>
        <dbReference type="EMBL" id="SPJ35319.1"/>
    </source>
</evidence>
<evidence type="ECO:0000256" key="3">
    <source>
        <dbReference type="PIRSR" id="PIRSR004848-1"/>
    </source>
</evidence>
<dbReference type="PIRSF" id="PIRSF004848">
    <property type="entry name" value="YBL036c_PLPDEIII"/>
    <property type="match status" value="1"/>
</dbReference>
<comment type="function">
    <text evidence="2">Pyridoxal 5'-phosphate (PLP)-binding protein, which is involved in PLP homeostasis.</text>
</comment>
<dbReference type="Gene3D" id="3.20.20.10">
    <property type="entry name" value="Alanine racemase"/>
    <property type="match status" value="1"/>
</dbReference>
<dbReference type="PANTHER" id="PTHR10146">
    <property type="entry name" value="PROLINE SYNTHETASE CO-TRANSCRIBED BACTERIAL HOMOLOG PROTEIN"/>
    <property type="match status" value="1"/>
</dbReference>
<proteinExistence type="inferred from homology"/>
<dbReference type="Proteomes" id="UP000244934">
    <property type="component" value="Unassembled WGS sequence"/>
</dbReference>
<evidence type="ECO:0000256" key="2">
    <source>
        <dbReference type="HAMAP-Rule" id="MF_02087"/>
    </source>
</evidence>
<evidence type="ECO:0000259" key="5">
    <source>
        <dbReference type="Pfam" id="PF01168"/>
    </source>
</evidence>
<reference evidence="7" key="1">
    <citation type="submission" date="2018-03" db="EMBL/GenBank/DDBJ databases">
        <authorList>
            <person name="Navarro De La Torre S."/>
        </authorList>
    </citation>
    <scope>NUCLEOTIDE SEQUENCE [LARGE SCALE GENOMIC DNA]</scope>
    <source>
        <strain evidence="7">EAod3</strain>
    </source>
</reference>
<keyword evidence="1 2" id="KW-0663">Pyridoxal phosphate</keyword>
<evidence type="ECO:0000256" key="4">
    <source>
        <dbReference type="RuleBase" id="RU004514"/>
    </source>
</evidence>
<dbReference type="InterPro" id="IPR001608">
    <property type="entry name" value="Ala_racemase_N"/>
</dbReference>
<organism evidence="6 7">
    <name type="scientific">Kushneria phyllosphaerae</name>
    <dbReference type="NCBI Taxonomy" id="2100822"/>
    <lineage>
        <taxon>Bacteria</taxon>
        <taxon>Pseudomonadati</taxon>
        <taxon>Pseudomonadota</taxon>
        <taxon>Gammaproteobacteria</taxon>
        <taxon>Oceanospirillales</taxon>
        <taxon>Halomonadaceae</taxon>
        <taxon>Kushneria</taxon>
    </lineage>
</organism>
<gene>
    <name evidence="6" type="ORF">KSP9073_03380</name>
</gene>
<protein>
    <recommendedName>
        <fullName evidence="2">Pyridoxal phosphate homeostasis protein</fullName>
        <shortName evidence="2">PLP homeostasis protein</shortName>
    </recommendedName>
</protein>
<dbReference type="PANTHER" id="PTHR10146:SF14">
    <property type="entry name" value="PYRIDOXAL PHOSPHATE HOMEOSTASIS PROTEIN"/>
    <property type="match status" value="1"/>
</dbReference>
<keyword evidence="7" id="KW-1185">Reference proteome</keyword>
<dbReference type="InterPro" id="IPR011078">
    <property type="entry name" value="PyrdxlP_homeostasis"/>
</dbReference>
<dbReference type="SUPFAM" id="SSF51419">
    <property type="entry name" value="PLP-binding barrel"/>
    <property type="match status" value="1"/>
</dbReference>
<dbReference type="EMBL" id="ONZI01000005">
    <property type="protein sequence ID" value="SPJ35319.1"/>
    <property type="molecule type" value="Genomic_DNA"/>
</dbReference>
<sequence length="242" mass="26448">MSDQQSRATPDQSHAVKDNIVAIRHRLEQALVSAGRPADSAAVLAVSKTKPADMLRAAFDVGQRLFGENYLQEALEKQQALADLEAIEWHYIGALQSNKTRDVAEHFSWVHTVDREKIARRLSEARPASMDALNVCLQVNISRESSKSGVMPEALPALAEQVMALPGLRLRGLMAIPAASDDPAQQRRPHAALRELFETLARRYPEAPLDTLSMGMSGDMEAAIDEGATLVRLGTAIFGSRD</sequence>
<dbReference type="FunFam" id="3.20.20.10:FF:000018">
    <property type="entry name" value="Pyridoxal phosphate homeostasis protein"/>
    <property type="match status" value="1"/>
</dbReference>
<dbReference type="OrthoDB" id="9804072at2"/>
<feature type="domain" description="Alanine racemase N-terminal" evidence="5">
    <location>
        <begin position="22"/>
        <end position="241"/>
    </location>
</feature>
<dbReference type="AlphaFoldDB" id="A0A2R8CR17"/>
<dbReference type="Pfam" id="PF01168">
    <property type="entry name" value="Ala_racemase_N"/>
    <property type="match status" value="1"/>
</dbReference>
<dbReference type="NCBIfam" id="TIGR00044">
    <property type="entry name" value="YggS family pyridoxal phosphate-dependent enzyme"/>
    <property type="match status" value="1"/>
</dbReference>
<comment type="similarity">
    <text evidence="2 4">Belongs to the pyridoxal phosphate-binding protein YggS/PROSC family.</text>
</comment>
<dbReference type="InterPro" id="IPR029066">
    <property type="entry name" value="PLP-binding_barrel"/>
</dbReference>
<dbReference type="RefSeq" id="WP_108844110.1">
    <property type="nucleotide sequence ID" value="NZ_ONZI01000005.1"/>
</dbReference>
<dbReference type="HAMAP" id="MF_02087">
    <property type="entry name" value="PLP_homeostasis"/>
    <property type="match status" value="1"/>
</dbReference>
<name>A0A2R8CR17_9GAMM</name>
<evidence type="ECO:0000313" key="7">
    <source>
        <dbReference type="Proteomes" id="UP000244934"/>
    </source>
</evidence>
<dbReference type="CDD" id="cd06824">
    <property type="entry name" value="PLPDE_III_Yggs_like"/>
    <property type="match status" value="1"/>
</dbReference>